<keyword evidence="1" id="KW-0812">Transmembrane</keyword>
<dbReference type="InterPro" id="IPR049713">
    <property type="entry name" value="Pr6Pr-like"/>
</dbReference>
<name>A0A371NV63_9MICO</name>
<dbReference type="NCBIfam" id="NF038065">
    <property type="entry name" value="Pr6Pr"/>
    <property type="match status" value="1"/>
</dbReference>
<keyword evidence="1" id="KW-0472">Membrane</keyword>
<evidence type="ECO:0000256" key="1">
    <source>
        <dbReference type="SAM" id="Phobius"/>
    </source>
</evidence>
<dbReference type="AlphaFoldDB" id="A0A371NV63"/>
<dbReference type="EMBL" id="QUAB01000035">
    <property type="protein sequence ID" value="REJ06408.1"/>
    <property type="molecule type" value="Genomic_DNA"/>
</dbReference>
<feature type="transmembrane region" description="Helical" evidence="1">
    <location>
        <begin position="117"/>
        <end position="138"/>
    </location>
</feature>
<dbReference type="OrthoDB" id="9809977at2"/>
<organism evidence="2 3">
    <name type="scientific">Microbacterium bovistercoris</name>
    <dbReference type="NCBI Taxonomy" id="2293570"/>
    <lineage>
        <taxon>Bacteria</taxon>
        <taxon>Bacillati</taxon>
        <taxon>Actinomycetota</taxon>
        <taxon>Actinomycetes</taxon>
        <taxon>Micrococcales</taxon>
        <taxon>Microbacteriaceae</taxon>
        <taxon>Microbacterium</taxon>
    </lineage>
</organism>
<feature type="transmembrane region" description="Helical" evidence="1">
    <location>
        <begin position="195"/>
        <end position="220"/>
    </location>
</feature>
<gene>
    <name evidence="2" type="ORF">DY023_06420</name>
</gene>
<comment type="caution">
    <text evidence="2">The sequence shown here is derived from an EMBL/GenBank/DDBJ whole genome shotgun (WGS) entry which is preliminary data.</text>
</comment>
<keyword evidence="1" id="KW-1133">Transmembrane helix</keyword>
<sequence length="240" mass="26051">MTTWWPWARIAAAALTAGAIVAQLIRTVERTLAASDPWAAHLPTVIANFFSFFTILSNVGAVVALAIGGVWMLRHATGAEPRWLATLLLCVATYMIVTGIVYNVLLRGIALDQGSTVWWSNEVLHVIAPLFLLADVLFAPRPRALPWSSLWTVAAFPIVWVVYTLLRANAITAPATGDPWWYPYPFLNPHMVPGGYLGVAGYVVGIAVAIIAVGAGVLWVGRRRAVADERADEPDLLDAR</sequence>
<accession>A0A371NV63</accession>
<dbReference type="Proteomes" id="UP000262172">
    <property type="component" value="Unassembled WGS sequence"/>
</dbReference>
<dbReference type="RefSeq" id="WP_116241517.1">
    <property type="nucleotide sequence ID" value="NZ_QUAB01000035.1"/>
</dbReference>
<evidence type="ECO:0000313" key="2">
    <source>
        <dbReference type="EMBL" id="REJ06408.1"/>
    </source>
</evidence>
<feature type="transmembrane region" description="Helical" evidence="1">
    <location>
        <begin position="83"/>
        <end position="105"/>
    </location>
</feature>
<evidence type="ECO:0008006" key="4">
    <source>
        <dbReference type="Google" id="ProtNLM"/>
    </source>
</evidence>
<evidence type="ECO:0000313" key="3">
    <source>
        <dbReference type="Proteomes" id="UP000262172"/>
    </source>
</evidence>
<feature type="transmembrane region" description="Helical" evidence="1">
    <location>
        <begin position="49"/>
        <end position="71"/>
    </location>
</feature>
<proteinExistence type="predicted"/>
<keyword evidence="3" id="KW-1185">Reference proteome</keyword>
<protein>
    <recommendedName>
        <fullName evidence="4">Pr6Pr family membrane protein</fullName>
    </recommendedName>
</protein>
<feature type="transmembrane region" description="Helical" evidence="1">
    <location>
        <begin position="150"/>
        <end position="175"/>
    </location>
</feature>
<reference evidence="2 3" key="1">
    <citation type="submission" date="2018-08" db="EMBL/GenBank/DDBJ databases">
        <title>Isolation, diversity and antifungal activity of Actinobacteria from cow dung.</title>
        <authorList>
            <person name="Ling L."/>
        </authorList>
    </citation>
    <scope>NUCLEOTIDE SEQUENCE [LARGE SCALE GENOMIC DNA]</scope>
    <source>
        <strain evidence="2 3">NEAU-LLE</strain>
    </source>
</reference>